<proteinExistence type="predicted"/>
<protein>
    <submittedName>
        <fullName evidence="1">DUF1848 domain-containing protein</fullName>
    </submittedName>
</protein>
<name>A0A934V013_9PROT</name>
<dbReference type="RefSeq" id="WP_027287394.1">
    <property type="nucleotide sequence ID" value="NZ_NRRE01000020.1"/>
</dbReference>
<dbReference type="Pfam" id="PF08902">
    <property type="entry name" value="DUF1848"/>
    <property type="match status" value="1"/>
</dbReference>
<reference evidence="1" key="2">
    <citation type="journal article" date="2020" name="Microorganisms">
        <title>Osmotic Adaptation and Compatible Solute Biosynthesis of Phototrophic Bacteria as Revealed from Genome Analyses.</title>
        <authorList>
            <person name="Imhoff J.F."/>
            <person name="Rahn T."/>
            <person name="Kunzel S."/>
            <person name="Keller A."/>
            <person name="Neulinger S.C."/>
        </authorList>
    </citation>
    <scope>NUCLEOTIDE SEQUENCE</scope>
    <source>
        <strain evidence="1">DSM 9154</strain>
    </source>
</reference>
<evidence type="ECO:0000313" key="1">
    <source>
        <dbReference type="EMBL" id="MBK1696955.1"/>
    </source>
</evidence>
<gene>
    <name evidence="1" type="ORF">CKO21_06820</name>
</gene>
<keyword evidence="2" id="KW-1185">Reference proteome</keyword>
<dbReference type="EMBL" id="NRRE01000020">
    <property type="protein sequence ID" value="MBK1696955.1"/>
    <property type="molecule type" value="Genomic_DNA"/>
</dbReference>
<comment type="caution">
    <text evidence="1">The sequence shown here is derived from an EMBL/GenBank/DDBJ whole genome shotgun (WGS) entry which is preliminary data.</text>
</comment>
<reference evidence="1" key="1">
    <citation type="submission" date="2017-08" db="EMBL/GenBank/DDBJ databases">
        <authorList>
            <person name="Imhoff J.F."/>
            <person name="Rahn T."/>
            <person name="Kuenzel S."/>
            <person name="Neulinger S.C."/>
        </authorList>
    </citation>
    <scope>NUCLEOTIDE SEQUENCE</scope>
    <source>
        <strain evidence="1">DSM 9154</strain>
    </source>
</reference>
<accession>A0A934V013</accession>
<dbReference type="InterPro" id="IPR014998">
    <property type="entry name" value="DUF1848"/>
</dbReference>
<dbReference type="Proteomes" id="UP000778970">
    <property type="component" value="Unassembled WGS sequence"/>
</dbReference>
<sequence>MIVSASYKTDIPAFYPTWFQTRLRAGYAKMVNPYGGQVYTVDLSQQGCDGFIFWTKNAGPFTDALAEVADRGFPFVVQYTITAYPRALETSVIDWRRAVAQMHAIAERYGPETVVWRYDPVFLTALTPPDWHRETFAKLAEALAGAGDEVVLSFATIYAKTKRNTDRAAERHGFTWWDPPADEKTALLEDLAATAQAHGFTPKLCAQPELLPDPLFTRLQAARCIDAARLGRVAGQKVSAPTKGNRPGCYCAQAKDIGAYDTCPHGCCYCYAVQRPELAKRRYQLHDPEAEFLIAPGTKVAGS</sequence>
<organism evidence="1 2">
    <name type="scientific">Rhodovibrio salinarum</name>
    <dbReference type="NCBI Taxonomy" id="1087"/>
    <lineage>
        <taxon>Bacteria</taxon>
        <taxon>Pseudomonadati</taxon>
        <taxon>Pseudomonadota</taxon>
        <taxon>Alphaproteobacteria</taxon>
        <taxon>Rhodospirillales</taxon>
        <taxon>Rhodovibrionaceae</taxon>
        <taxon>Rhodovibrio</taxon>
    </lineage>
</organism>
<dbReference type="AlphaFoldDB" id="A0A934V013"/>
<evidence type="ECO:0000313" key="2">
    <source>
        <dbReference type="Proteomes" id="UP000778970"/>
    </source>
</evidence>